<sequence length="78" mass="8613">MDTVKTRQQGNTIAVTLSKKFNIPAGEEYYITKSDTGVITLVPKVKDIFVNVQEGQYSDADEDGLARNFTPKGSELDD</sequence>
<dbReference type="Proteomes" id="UP000316394">
    <property type="component" value="Plasmid unnamed"/>
</dbReference>
<gene>
    <name evidence="2" type="ORF">FOD75_10875</name>
</gene>
<dbReference type="AlphaFoldDB" id="A0A517D8B2"/>
<protein>
    <submittedName>
        <fullName evidence="2">AbrB family transcriptional regulator</fullName>
    </submittedName>
</protein>
<keyword evidence="2" id="KW-0614">Plasmid</keyword>
<feature type="region of interest" description="Disordered" evidence="1">
    <location>
        <begin position="58"/>
        <end position="78"/>
    </location>
</feature>
<accession>A0A517D8B2</accession>
<reference evidence="2 3" key="1">
    <citation type="submission" date="2019-07" db="EMBL/GenBank/DDBJ databases">
        <title>Gastrointestinal microbiota of Peromyscus leucopus, the white-footed mouse.</title>
        <authorList>
            <person name="Milovic A."/>
            <person name="Bassam K."/>
            <person name="Barbour A.G."/>
        </authorList>
    </citation>
    <scope>NUCLEOTIDE SEQUENCE [LARGE SCALE GENOMIC DNA]</scope>
    <source>
        <strain evidence="2 3">LL7</strain>
        <plasmid evidence="2 3">unnamed</plasmid>
    </source>
</reference>
<dbReference type="EMBL" id="CP041677">
    <property type="protein sequence ID" value="QDR73592.1"/>
    <property type="molecule type" value="Genomic_DNA"/>
</dbReference>
<geneLocation type="plasmid" evidence="2 3">
    <name>unnamed</name>
</geneLocation>
<dbReference type="RefSeq" id="WP_144227888.1">
    <property type="nucleotide sequence ID" value="NZ_CP041677.1"/>
</dbReference>
<proteinExistence type="predicted"/>
<evidence type="ECO:0000256" key="1">
    <source>
        <dbReference type="SAM" id="MobiDB-lite"/>
    </source>
</evidence>
<evidence type="ECO:0000313" key="2">
    <source>
        <dbReference type="EMBL" id="QDR73592.1"/>
    </source>
</evidence>
<dbReference type="NCBIfam" id="NF047400">
    <property type="entry name" value="MazE_PemI_antitoxin"/>
    <property type="match status" value="1"/>
</dbReference>
<name>A0A517D8B2_LIMRT</name>
<organism evidence="2 3">
    <name type="scientific">Limosilactobacillus reuteri</name>
    <name type="common">Lactobacillus reuteri</name>
    <dbReference type="NCBI Taxonomy" id="1598"/>
    <lineage>
        <taxon>Bacteria</taxon>
        <taxon>Bacillati</taxon>
        <taxon>Bacillota</taxon>
        <taxon>Bacilli</taxon>
        <taxon>Lactobacillales</taxon>
        <taxon>Lactobacillaceae</taxon>
        <taxon>Limosilactobacillus</taxon>
    </lineage>
</organism>
<evidence type="ECO:0000313" key="3">
    <source>
        <dbReference type="Proteomes" id="UP000316394"/>
    </source>
</evidence>